<dbReference type="PANTHER" id="PTHR37017:SF11">
    <property type="entry name" value="ESTERASE_LIPASE_THIOESTERASE DOMAIN-CONTAINING PROTEIN"/>
    <property type="match status" value="1"/>
</dbReference>
<gene>
    <name evidence="2" type="ORF">ACFP3R_29520</name>
</gene>
<dbReference type="Proteomes" id="UP001596220">
    <property type="component" value="Unassembled WGS sequence"/>
</dbReference>
<keyword evidence="2" id="KW-0378">Hydrolase</keyword>
<accession>A0ABW1PCV0</accession>
<dbReference type="EMBL" id="JBHSQO010000043">
    <property type="protein sequence ID" value="MFC6093429.1"/>
    <property type="molecule type" value="Genomic_DNA"/>
</dbReference>
<feature type="domain" description="AB hydrolase-1" evidence="1">
    <location>
        <begin position="7"/>
        <end position="225"/>
    </location>
</feature>
<organism evidence="2 3">
    <name type="scientific">Saccharothrix lopnurensis</name>
    <dbReference type="NCBI Taxonomy" id="1670621"/>
    <lineage>
        <taxon>Bacteria</taxon>
        <taxon>Bacillati</taxon>
        <taxon>Actinomycetota</taxon>
        <taxon>Actinomycetes</taxon>
        <taxon>Pseudonocardiales</taxon>
        <taxon>Pseudonocardiaceae</taxon>
        <taxon>Saccharothrix</taxon>
    </lineage>
</organism>
<dbReference type="PANTHER" id="PTHR37017">
    <property type="entry name" value="AB HYDROLASE-1 DOMAIN-CONTAINING PROTEIN-RELATED"/>
    <property type="match status" value="1"/>
</dbReference>
<protein>
    <submittedName>
        <fullName evidence="2">Alpha/beta fold hydrolase</fullName>
    </submittedName>
</protein>
<dbReference type="Pfam" id="PF12697">
    <property type="entry name" value="Abhydrolase_6"/>
    <property type="match status" value="1"/>
</dbReference>
<comment type="caution">
    <text evidence="2">The sequence shown here is derived from an EMBL/GenBank/DDBJ whole genome shotgun (WGS) entry which is preliminary data.</text>
</comment>
<dbReference type="SUPFAM" id="SSF53474">
    <property type="entry name" value="alpha/beta-Hydrolases"/>
    <property type="match status" value="1"/>
</dbReference>
<dbReference type="InterPro" id="IPR052897">
    <property type="entry name" value="Sec-Metab_Biosynth_Hydrolase"/>
</dbReference>
<keyword evidence="3" id="KW-1185">Reference proteome</keyword>
<dbReference type="GO" id="GO:0016787">
    <property type="term" value="F:hydrolase activity"/>
    <property type="evidence" value="ECO:0007669"/>
    <property type="project" value="UniProtKB-KW"/>
</dbReference>
<dbReference type="InterPro" id="IPR000073">
    <property type="entry name" value="AB_hydrolase_1"/>
</dbReference>
<evidence type="ECO:0000313" key="3">
    <source>
        <dbReference type="Proteomes" id="UP001596220"/>
    </source>
</evidence>
<dbReference type="Gene3D" id="3.40.50.1820">
    <property type="entry name" value="alpha/beta hydrolase"/>
    <property type="match status" value="1"/>
</dbReference>
<dbReference type="RefSeq" id="WP_380640626.1">
    <property type="nucleotide sequence ID" value="NZ_JBHSQO010000043.1"/>
</dbReference>
<reference evidence="3" key="1">
    <citation type="journal article" date="2019" name="Int. J. Syst. Evol. Microbiol.">
        <title>The Global Catalogue of Microorganisms (GCM) 10K type strain sequencing project: providing services to taxonomists for standard genome sequencing and annotation.</title>
        <authorList>
            <consortium name="The Broad Institute Genomics Platform"/>
            <consortium name="The Broad Institute Genome Sequencing Center for Infectious Disease"/>
            <person name="Wu L."/>
            <person name="Ma J."/>
        </authorList>
    </citation>
    <scope>NUCLEOTIDE SEQUENCE [LARGE SCALE GENOMIC DNA]</scope>
    <source>
        <strain evidence="3">CGMCC 4.7246</strain>
    </source>
</reference>
<name>A0ABW1PCV0_9PSEU</name>
<dbReference type="InterPro" id="IPR029058">
    <property type="entry name" value="AB_hydrolase_fold"/>
</dbReference>
<evidence type="ECO:0000259" key="1">
    <source>
        <dbReference type="Pfam" id="PF12697"/>
    </source>
</evidence>
<sequence>MSKNPTVVLVHGAFADSSSWNDVVARLHERGHRTLAVANPLRGLDGDAAYVASAVAAVDGPVVLVGHSYGGVLISRAARDLPNVEALVYIAAFQPDTGESALGLATRFPGAELGPDTTTVLVHDGEPELRIRPEDFRRVFAGDLPAETTATLAVTQRPVAERALTTGLPGEPAWRGLPSWALVAARDNAIPARAQEFMAERAGSRTVRVDASHAVAVSRPDAVADLVLEAVKAVESGESVESDA</sequence>
<proteinExistence type="predicted"/>
<evidence type="ECO:0000313" key="2">
    <source>
        <dbReference type="EMBL" id="MFC6093429.1"/>
    </source>
</evidence>